<keyword evidence="11" id="KW-1185">Reference proteome</keyword>
<evidence type="ECO:0000313" key="10">
    <source>
        <dbReference type="EMBL" id="RVU70567.1"/>
    </source>
</evidence>
<dbReference type="FunFam" id="3.40.50.300:FF:000991">
    <property type="entry name" value="Dephospho-CoA kinase"/>
    <property type="match status" value="1"/>
</dbReference>
<sequence length="200" mass="22463">MTLVLGLTGGIATGKSTADKFFQKKQIPIIDCDLLAHQLMEPGEVLWQEIKDVFGPAYLKADHSIDRKKLGQLVFNNPQELARLNQLTHKWIYRKIQERIAAAKKAQVPLIVVDAPTLYESGGQEYCDQVLVIALPAELQLKRLMARNNLSQDQALARINSQMPLTKKIAQANYVVFNTGTIEELKSKLEEVLLKIEAEV</sequence>
<comment type="function">
    <text evidence="8">Catalyzes the phosphorylation of the 3'-hydroxyl group of dephosphocoenzyme A to form coenzyme A.</text>
</comment>
<evidence type="ECO:0000256" key="2">
    <source>
        <dbReference type="ARBA" id="ARBA00022490"/>
    </source>
</evidence>
<dbReference type="GO" id="GO:0015937">
    <property type="term" value="P:coenzyme A biosynthetic process"/>
    <property type="evidence" value="ECO:0007669"/>
    <property type="project" value="UniProtKB-UniRule"/>
</dbReference>
<comment type="caution">
    <text evidence="10">The sequence shown here is derived from an EMBL/GenBank/DDBJ whole genome shotgun (WGS) entry which is preliminary data.</text>
</comment>
<evidence type="ECO:0000256" key="8">
    <source>
        <dbReference type="HAMAP-Rule" id="MF_00376"/>
    </source>
</evidence>
<evidence type="ECO:0000256" key="4">
    <source>
        <dbReference type="ARBA" id="ARBA00022741"/>
    </source>
</evidence>
<accession>A0A437SUT3</accession>
<keyword evidence="3 8" id="KW-0808">Transferase</keyword>
<keyword evidence="5 8" id="KW-0418">Kinase</keyword>
<protein>
    <recommendedName>
        <fullName evidence="8 9">Dephospho-CoA kinase</fullName>
        <ecNumber evidence="8 9">2.7.1.24</ecNumber>
    </recommendedName>
    <alternativeName>
        <fullName evidence="8">Dephosphocoenzyme A kinase</fullName>
    </alternativeName>
</protein>
<keyword evidence="7 8" id="KW-0173">Coenzyme A biosynthesis</keyword>
<dbReference type="PANTHER" id="PTHR10695">
    <property type="entry name" value="DEPHOSPHO-COA KINASE-RELATED"/>
    <property type="match status" value="1"/>
</dbReference>
<dbReference type="SUPFAM" id="SSF52540">
    <property type="entry name" value="P-loop containing nucleoside triphosphate hydrolases"/>
    <property type="match status" value="1"/>
</dbReference>
<comment type="pathway">
    <text evidence="8">Cofactor biosynthesis; coenzyme A biosynthesis; CoA from (R)-pantothenate: step 5/5.</text>
</comment>
<dbReference type="Gene3D" id="3.40.50.300">
    <property type="entry name" value="P-loop containing nucleotide triphosphate hydrolases"/>
    <property type="match status" value="1"/>
</dbReference>
<evidence type="ECO:0000256" key="3">
    <source>
        <dbReference type="ARBA" id="ARBA00022679"/>
    </source>
</evidence>
<evidence type="ECO:0000256" key="9">
    <source>
        <dbReference type="NCBIfam" id="TIGR00152"/>
    </source>
</evidence>
<dbReference type="GO" id="GO:0005737">
    <property type="term" value="C:cytoplasm"/>
    <property type="evidence" value="ECO:0007669"/>
    <property type="project" value="UniProtKB-SubCell"/>
</dbReference>
<dbReference type="PROSITE" id="PS51219">
    <property type="entry name" value="DPCK"/>
    <property type="match status" value="1"/>
</dbReference>
<keyword evidence="4 8" id="KW-0547">Nucleotide-binding</keyword>
<dbReference type="PANTHER" id="PTHR10695:SF46">
    <property type="entry name" value="BIFUNCTIONAL COENZYME A SYNTHASE-RELATED"/>
    <property type="match status" value="1"/>
</dbReference>
<dbReference type="GO" id="GO:0005524">
    <property type="term" value="F:ATP binding"/>
    <property type="evidence" value="ECO:0007669"/>
    <property type="project" value="UniProtKB-UniRule"/>
</dbReference>
<name>A0A437SUT3_9LACO</name>
<keyword evidence="6 8" id="KW-0067">ATP-binding</keyword>
<evidence type="ECO:0000256" key="5">
    <source>
        <dbReference type="ARBA" id="ARBA00022777"/>
    </source>
</evidence>
<dbReference type="Pfam" id="PF01121">
    <property type="entry name" value="CoaE"/>
    <property type="match status" value="1"/>
</dbReference>
<dbReference type="InterPro" id="IPR001977">
    <property type="entry name" value="Depp_CoAkinase"/>
</dbReference>
<dbReference type="EMBL" id="RXIA01000016">
    <property type="protein sequence ID" value="RVU70567.1"/>
    <property type="molecule type" value="Genomic_DNA"/>
</dbReference>
<evidence type="ECO:0000256" key="6">
    <source>
        <dbReference type="ARBA" id="ARBA00022840"/>
    </source>
</evidence>
<comment type="catalytic activity">
    <reaction evidence="8">
        <text>3'-dephospho-CoA + ATP = ADP + CoA + H(+)</text>
        <dbReference type="Rhea" id="RHEA:18245"/>
        <dbReference type="ChEBI" id="CHEBI:15378"/>
        <dbReference type="ChEBI" id="CHEBI:30616"/>
        <dbReference type="ChEBI" id="CHEBI:57287"/>
        <dbReference type="ChEBI" id="CHEBI:57328"/>
        <dbReference type="ChEBI" id="CHEBI:456216"/>
        <dbReference type="EC" id="2.7.1.24"/>
    </reaction>
</comment>
<dbReference type="CDD" id="cd02022">
    <property type="entry name" value="DPCK"/>
    <property type="match status" value="1"/>
</dbReference>
<organism evidence="10 11">
    <name type="scientific">Lactobacillus xujianguonis</name>
    <dbReference type="NCBI Taxonomy" id="2495899"/>
    <lineage>
        <taxon>Bacteria</taxon>
        <taxon>Bacillati</taxon>
        <taxon>Bacillota</taxon>
        <taxon>Bacilli</taxon>
        <taxon>Lactobacillales</taxon>
        <taxon>Lactobacillaceae</taxon>
        <taxon>Lactobacillus</taxon>
    </lineage>
</organism>
<evidence type="ECO:0000256" key="1">
    <source>
        <dbReference type="ARBA" id="ARBA00009018"/>
    </source>
</evidence>
<gene>
    <name evidence="8" type="primary">coaE</name>
    <name evidence="10" type="ORF">EJK17_06655</name>
</gene>
<dbReference type="NCBIfam" id="TIGR00152">
    <property type="entry name" value="dephospho-CoA kinase"/>
    <property type="match status" value="1"/>
</dbReference>
<dbReference type="Proteomes" id="UP000288291">
    <property type="component" value="Unassembled WGS sequence"/>
</dbReference>
<evidence type="ECO:0000313" key="11">
    <source>
        <dbReference type="Proteomes" id="UP000288291"/>
    </source>
</evidence>
<dbReference type="InterPro" id="IPR027417">
    <property type="entry name" value="P-loop_NTPase"/>
</dbReference>
<reference evidence="10 11" key="1">
    <citation type="submission" date="2018-12" db="EMBL/GenBank/DDBJ databases">
        <authorList>
            <person name="Meng J."/>
        </authorList>
    </citation>
    <scope>NUCLEOTIDE SEQUENCE [LARGE SCALE GENOMIC DNA]</scope>
    <source>
        <strain evidence="10 11">HT111-2</strain>
    </source>
</reference>
<dbReference type="AlphaFoldDB" id="A0A437SUT3"/>
<feature type="binding site" evidence="8">
    <location>
        <begin position="12"/>
        <end position="17"/>
    </location>
    <ligand>
        <name>ATP</name>
        <dbReference type="ChEBI" id="CHEBI:30616"/>
    </ligand>
</feature>
<dbReference type="GO" id="GO:0004140">
    <property type="term" value="F:dephospho-CoA kinase activity"/>
    <property type="evidence" value="ECO:0007669"/>
    <property type="project" value="UniProtKB-UniRule"/>
</dbReference>
<evidence type="ECO:0000256" key="7">
    <source>
        <dbReference type="ARBA" id="ARBA00022993"/>
    </source>
</evidence>
<dbReference type="EC" id="2.7.1.24" evidence="8 9"/>
<dbReference type="RefSeq" id="WP_103661665.1">
    <property type="nucleotide sequence ID" value="NZ_ML136884.1"/>
</dbReference>
<proteinExistence type="inferred from homology"/>
<comment type="similarity">
    <text evidence="1 8">Belongs to the CoaE family.</text>
</comment>
<dbReference type="HAMAP" id="MF_00376">
    <property type="entry name" value="Dephospho_CoA_kinase"/>
    <property type="match status" value="1"/>
</dbReference>
<dbReference type="UniPathway" id="UPA00241">
    <property type="reaction ID" value="UER00356"/>
</dbReference>
<comment type="subcellular location">
    <subcellularLocation>
        <location evidence="8">Cytoplasm</location>
    </subcellularLocation>
</comment>
<keyword evidence="2 8" id="KW-0963">Cytoplasm</keyword>